<evidence type="ECO:0000313" key="3">
    <source>
        <dbReference type="Proteomes" id="UP000673552"/>
    </source>
</evidence>
<dbReference type="AlphaFoldDB" id="A0A836H3Z1"/>
<sequence>MVLCPTFVYRLDYLRWELRAIEFGFCDPANTGTASLDDCRRLLYGDRRSTVAKGDPPQYQRAGKAIVTWEFYQKDIRSREGVRRGDGGPAAHLGRDAARTRGDAARRGHS</sequence>
<keyword evidence="3" id="KW-1185">Reference proteome</keyword>
<gene>
    <name evidence="2" type="ORF">LSCM1_02934</name>
</gene>
<evidence type="ECO:0000313" key="2">
    <source>
        <dbReference type="EMBL" id="KAG5479087.1"/>
    </source>
</evidence>
<proteinExistence type="predicted"/>
<organism evidence="2 3">
    <name type="scientific">Leishmania martiniquensis</name>
    <dbReference type="NCBI Taxonomy" id="1580590"/>
    <lineage>
        <taxon>Eukaryota</taxon>
        <taxon>Discoba</taxon>
        <taxon>Euglenozoa</taxon>
        <taxon>Kinetoplastea</taxon>
        <taxon>Metakinetoplastina</taxon>
        <taxon>Trypanosomatida</taxon>
        <taxon>Trypanosomatidae</taxon>
        <taxon>Leishmaniinae</taxon>
        <taxon>Leishmania</taxon>
    </lineage>
</organism>
<feature type="region of interest" description="Disordered" evidence="1">
    <location>
        <begin position="80"/>
        <end position="110"/>
    </location>
</feature>
<comment type="caution">
    <text evidence="2">The sequence shown here is derived from an EMBL/GenBank/DDBJ whole genome shotgun (WGS) entry which is preliminary data.</text>
</comment>
<dbReference type="EMBL" id="JAFEUZ010000022">
    <property type="protein sequence ID" value="KAG5479087.1"/>
    <property type="molecule type" value="Genomic_DNA"/>
</dbReference>
<protein>
    <submittedName>
        <fullName evidence="2">Uncharacterized protein</fullName>
    </submittedName>
</protein>
<reference evidence="3" key="1">
    <citation type="journal article" date="2021" name="Microbiol. Resour. Announc.">
        <title>LGAAP: Leishmaniinae Genome Assembly and Annotation Pipeline.</title>
        <authorList>
            <person name="Almutairi H."/>
            <person name="Urbaniak M.D."/>
            <person name="Bates M.D."/>
            <person name="Jariyapan N."/>
            <person name="Kwakye-Nuako G."/>
            <person name="Thomaz-Soccol V."/>
            <person name="Al-Salem W.S."/>
            <person name="Dillon R.J."/>
            <person name="Bates P.A."/>
            <person name="Gatherer D."/>
        </authorList>
    </citation>
    <scope>NUCLEOTIDE SEQUENCE [LARGE SCALE GENOMIC DNA]</scope>
</reference>
<feature type="compositionally biased region" description="Basic and acidic residues" evidence="1">
    <location>
        <begin position="93"/>
        <end position="110"/>
    </location>
</feature>
<name>A0A836H3Z1_9TRYP</name>
<dbReference type="Proteomes" id="UP000673552">
    <property type="component" value="Unassembled WGS sequence"/>
</dbReference>
<dbReference type="GeneID" id="92513006"/>
<accession>A0A836H3Z1</accession>
<dbReference type="OrthoDB" id="186625at2759"/>
<reference evidence="3" key="2">
    <citation type="journal article" date="2021" name="Sci. Data">
        <title>Chromosome-scale genome sequencing, assembly and annotation of six genomes from subfamily Leishmaniinae.</title>
        <authorList>
            <person name="Almutairi H."/>
            <person name="Urbaniak M.D."/>
            <person name="Bates M.D."/>
            <person name="Jariyapan N."/>
            <person name="Kwakye-Nuako G."/>
            <person name="Thomaz Soccol V."/>
            <person name="Al-Salem W.S."/>
            <person name="Dillon R.J."/>
            <person name="Bates P.A."/>
            <person name="Gatherer D."/>
        </authorList>
    </citation>
    <scope>NUCLEOTIDE SEQUENCE [LARGE SCALE GENOMIC DNA]</scope>
</reference>
<evidence type="ECO:0000256" key="1">
    <source>
        <dbReference type="SAM" id="MobiDB-lite"/>
    </source>
</evidence>
<dbReference type="RefSeq" id="XP_067178806.1">
    <property type="nucleotide sequence ID" value="XM_067320494.1"/>
</dbReference>
<dbReference type="KEGG" id="lmat:92513006"/>